<proteinExistence type="inferred from homology"/>
<dbReference type="Gene3D" id="2.60.40.10">
    <property type="entry name" value="Immunoglobulins"/>
    <property type="match status" value="2"/>
</dbReference>
<reference evidence="11" key="1">
    <citation type="submission" date="2016-10" db="EMBL/GenBank/DDBJ databases">
        <authorList>
            <person name="Varghese N."/>
            <person name="Submissions S."/>
        </authorList>
    </citation>
    <scope>NUCLEOTIDE SEQUENCE [LARGE SCALE GENOMIC DNA]</scope>
    <source>
        <strain evidence="11">CCM 7469</strain>
    </source>
</reference>
<dbReference type="InterPro" id="IPR016147">
    <property type="entry name" value="Pili_assmbl_chaperone_N"/>
</dbReference>
<dbReference type="PANTHER" id="PTHR30251">
    <property type="entry name" value="PILUS ASSEMBLY CHAPERONE"/>
    <property type="match status" value="1"/>
</dbReference>
<evidence type="ECO:0000256" key="2">
    <source>
        <dbReference type="ARBA" id="ARBA00007399"/>
    </source>
</evidence>
<keyword evidence="5" id="KW-0574">Periplasm</keyword>
<dbReference type="InterPro" id="IPR036316">
    <property type="entry name" value="Pili_assmbl_chap_C_dom_sf"/>
</dbReference>
<comment type="subcellular location">
    <subcellularLocation>
        <location evidence="1">Periplasm</location>
    </subcellularLocation>
</comment>
<evidence type="ECO:0000313" key="11">
    <source>
        <dbReference type="Proteomes" id="UP000199636"/>
    </source>
</evidence>
<gene>
    <name evidence="10" type="ORF">SAMN05216272_102578</name>
</gene>
<feature type="signal peptide" evidence="7">
    <location>
        <begin position="1"/>
        <end position="27"/>
    </location>
</feature>
<keyword evidence="11" id="KW-1185">Reference proteome</keyword>
<dbReference type="AlphaFoldDB" id="A0A1G8EI20"/>
<dbReference type="InterPro" id="IPR016148">
    <property type="entry name" value="Pili_assmbl_chaperone_C"/>
</dbReference>
<dbReference type="Proteomes" id="UP000199636">
    <property type="component" value="Unassembled WGS sequence"/>
</dbReference>
<keyword evidence="4 7" id="KW-0732">Signal</keyword>
<dbReference type="FunFam" id="2.60.40.10:FF:000458">
    <property type="entry name" value="Molecular chaperone FimC"/>
    <property type="match status" value="1"/>
</dbReference>
<evidence type="ECO:0000256" key="3">
    <source>
        <dbReference type="ARBA" id="ARBA00022558"/>
    </source>
</evidence>
<keyword evidence="6" id="KW-0143">Chaperone</keyword>
<evidence type="ECO:0000256" key="6">
    <source>
        <dbReference type="ARBA" id="ARBA00023186"/>
    </source>
</evidence>
<protein>
    <submittedName>
        <fullName evidence="10">Chaperone protein EcpD</fullName>
    </submittedName>
</protein>
<dbReference type="SUPFAM" id="SSF49354">
    <property type="entry name" value="PapD-like"/>
    <property type="match status" value="1"/>
</dbReference>
<dbReference type="STRING" id="428992.SAMN05216272_102578"/>
<dbReference type="InterPro" id="IPR050643">
    <property type="entry name" value="Periplasmic_pilus_chap"/>
</dbReference>
<dbReference type="SUPFAM" id="SSF49584">
    <property type="entry name" value="Periplasmic chaperone C-domain"/>
    <property type="match status" value="1"/>
</dbReference>
<keyword evidence="3" id="KW-1029">Fimbrium biogenesis</keyword>
<dbReference type="PRINTS" id="PR00969">
    <property type="entry name" value="CHAPERONPILI"/>
</dbReference>
<dbReference type="GO" id="GO:0030288">
    <property type="term" value="C:outer membrane-bounded periplasmic space"/>
    <property type="evidence" value="ECO:0007669"/>
    <property type="project" value="InterPro"/>
</dbReference>
<dbReference type="GO" id="GO:0071555">
    <property type="term" value="P:cell wall organization"/>
    <property type="evidence" value="ECO:0007669"/>
    <property type="project" value="InterPro"/>
</dbReference>
<dbReference type="InterPro" id="IPR001829">
    <property type="entry name" value="Pili_assmbl_chaperone_bac"/>
</dbReference>
<dbReference type="Pfam" id="PF00345">
    <property type="entry name" value="PapD_N"/>
    <property type="match status" value="1"/>
</dbReference>
<feature type="domain" description="Pili assembly chaperone N-terminal" evidence="8">
    <location>
        <begin position="28"/>
        <end position="149"/>
    </location>
</feature>
<dbReference type="PANTHER" id="PTHR30251:SF2">
    <property type="entry name" value="FIMBRIAL CHAPERONE YADV-RELATED"/>
    <property type="match status" value="1"/>
</dbReference>
<evidence type="ECO:0000256" key="5">
    <source>
        <dbReference type="ARBA" id="ARBA00022764"/>
    </source>
</evidence>
<feature type="domain" description="Pili assembly chaperone C-terminal" evidence="9">
    <location>
        <begin position="177"/>
        <end position="235"/>
    </location>
</feature>
<evidence type="ECO:0000256" key="1">
    <source>
        <dbReference type="ARBA" id="ARBA00004418"/>
    </source>
</evidence>
<sequence>MKSLLNRSPAWLLAGAFAAVCAPLAQAGVTIDGTRVIYPAGEREVTIKLNNEGNTPSLMQIWVDRGDIKSQPQNADAPFLVTPPIFRLDPAKSQSVRLAFTGEKLPQDRESLFWFNAMEVPPLPKANEQSFMQVAVRSRLKLFYRPAGLPGDLPSAVKQVNWTVVAVAGGYALRGQNPSPYHVSFSALNLQTGDKRYDAGQGMIAPFASHDFPLKNLTGKPAGGQLRYRWMSDYGVGEEQQAAVH</sequence>
<name>A0A1G8EI20_9PSED</name>
<evidence type="ECO:0000259" key="9">
    <source>
        <dbReference type="Pfam" id="PF02753"/>
    </source>
</evidence>
<dbReference type="Pfam" id="PF02753">
    <property type="entry name" value="PapD_C"/>
    <property type="match status" value="1"/>
</dbReference>
<dbReference type="InterPro" id="IPR008962">
    <property type="entry name" value="PapD-like_sf"/>
</dbReference>
<comment type="similarity">
    <text evidence="2">Belongs to the periplasmic pilus chaperone family.</text>
</comment>
<dbReference type="EMBL" id="FNDS01000002">
    <property type="protein sequence ID" value="SDH69573.1"/>
    <property type="molecule type" value="Genomic_DNA"/>
</dbReference>
<evidence type="ECO:0000256" key="4">
    <source>
        <dbReference type="ARBA" id="ARBA00022729"/>
    </source>
</evidence>
<evidence type="ECO:0000256" key="7">
    <source>
        <dbReference type="SAM" id="SignalP"/>
    </source>
</evidence>
<accession>A0A1G8EI20</accession>
<dbReference type="OrthoDB" id="9131059at2"/>
<evidence type="ECO:0000259" key="8">
    <source>
        <dbReference type="Pfam" id="PF00345"/>
    </source>
</evidence>
<feature type="chain" id="PRO_5011735719" evidence="7">
    <location>
        <begin position="28"/>
        <end position="245"/>
    </location>
</feature>
<dbReference type="RefSeq" id="WP_090261826.1">
    <property type="nucleotide sequence ID" value="NZ_JAYROZ010000013.1"/>
</dbReference>
<dbReference type="InterPro" id="IPR013783">
    <property type="entry name" value="Ig-like_fold"/>
</dbReference>
<organism evidence="10 11">
    <name type="scientific">Pseudomonas panipatensis</name>
    <dbReference type="NCBI Taxonomy" id="428992"/>
    <lineage>
        <taxon>Bacteria</taxon>
        <taxon>Pseudomonadati</taxon>
        <taxon>Pseudomonadota</taxon>
        <taxon>Gammaproteobacteria</taxon>
        <taxon>Pseudomonadales</taxon>
        <taxon>Pseudomonadaceae</taxon>
        <taxon>Pseudomonas</taxon>
    </lineage>
</organism>
<evidence type="ECO:0000313" key="10">
    <source>
        <dbReference type="EMBL" id="SDH69573.1"/>
    </source>
</evidence>